<dbReference type="OrthoDB" id="9812221at2"/>
<dbReference type="Pfam" id="PF07690">
    <property type="entry name" value="MFS_1"/>
    <property type="match status" value="1"/>
</dbReference>
<feature type="transmembrane region" description="Helical" evidence="7">
    <location>
        <begin position="179"/>
        <end position="199"/>
    </location>
</feature>
<reference evidence="10" key="1">
    <citation type="submission" date="2017-05" db="EMBL/GenBank/DDBJ databases">
        <authorList>
            <person name="Macchi M."/>
            <person name="Festa S."/>
            <person name="Coppotelli B.M."/>
            <person name="Morelli I.S."/>
        </authorList>
    </citation>
    <scope>NUCLEOTIDE SEQUENCE [LARGE SCALE GENOMIC DNA]</scope>
    <source>
        <strain evidence="10">I</strain>
    </source>
</reference>
<feature type="transmembrane region" description="Helical" evidence="7">
    <location>
        <begin position="63"/>
        <end position="83"/>
    </location>
</feature>
<feature type="domain" description="Major facilitator superfamily (MFS) profile" evidence="8">
    <location>
        <begin position="25"/>
        <end position="461"/>
    </location>
</feature>
<keyword evidence="5 7" id="KW-1133">Transmembrane helix</keyword>
<dbReference type="STRING" id="1122125.GCA_000423185_01576"/>
<feature type="transmembrane region" description="Helical" evidence="7">
    <location>
        <begin position="211"/>
        <end position="229"/>
    </location>
</feature>
<dbReference type="InterPro" id="IPR036259">
    <property type="entry name" value="MFS_trans_sf"/>
</dbReference>
<evidence type="ECO:0000256" key="1">
    <source>
        <dbReference type="ARBA" id="ARBA00004651"/>
    </source>
</evidence>
<comment type="subcellular location">
    <subcellularLocation>
        <location evidence="1">Cell membrane</location>
        <topology evidence="1">Multi-pass membrane protein</topology>
    </subcellularLocation>
</comment>
<dbReference type="FunFam" id="1.20.1250.20:FF:000168">
    <property type="entry name" value="Transporter, major facilitator family"/>
    <property type="match status" value="1"/>
</dbReference>
<feature type="transmembrane region" description="Helical" evidence="7">
    <location>
        <begin position="90"/>
        <end position="112"/>
    </location>
</feature>
<dbReference type="GO" id="GO:0005886">
    <property type="term" value="C:plasma membrane"/>
    <property type="evidence" value="ECO:0007669"/>
    <property type="project" value="UniProtKB-SubCell"/>
</dbReference>
<dbReference type="SUPFAM" id="SSF103473">
    <property type="entry name" value="MFS general substrate transporter"/>
    <property type="match status" value="1"/>
</dbReference>
<feature type="transmembrane region" description="Helical" evidence="7">
    <location>
        <begin position="124"/>
        <end position="141"/>
    </location>
</feature>
<dbReference type="PANTHER" id="PTHR42718:SF46">
    <property type="entry name" value="BLR6921 PROTEIN"/>
    <property type="match status" value="1"/>
</dbReference>
<feature type="transmembrane region" description="Helical" evidence="7">
    <location>
        <begin position="313"/>
        <end position="330"/>
    </location>
</feature>
<evidence type="ECO:0000256" key="4">
    <source>
        <dbReference type="ARBA" id="ARBA00022692"/>
    </source>
</evidence>
<evidence type="ECO:0000256" key="3">
    <source>
        <dbReference type="ARBA" id="ARBA00022475"/>
    </source>
</evidence>
<accession>A0A211ZFJ5</accession>
<dbReference type="Gene3D" id="1.20.1250.20">
    <property type="entry name" value="MFS general substrate transporter like domains"/>
    <property type="match status" value="1"/>
</dbReference>
<evidence type="ECO:0000256" key="2">
    <source>
        <dbReference type="ARBA" id="ARBA00022448"/>
    </source>
</evidence>
<feature type="transmembrane region" description="Helical" evidence="7">
    <location>
        <begin position="337"/>
        <end position="359"/>
    </location>
</feature>
<dbReference type="AlphaFoldDB" id="A0A211ZFJ5"/>
<feature type="transmembrane region" description="Helical" evidence="7">
    <location>
        <begin position="412"/>
        <end position="430"/>
    </location>
</feature>
<sequence length="475" mass="49145">MRTKPARPAPVVHPDGLPVPRRYGAMLTMSIAIAMSVLDIAIANTALPTIAADLQASPAASVWVVNAYQLALVISLLPLAALGEIIGYRTIYIGGLVLFTIASVVCAMAWSLPSLTAARVLQGFGASGIMSVNAALIRFIYPNRLLGRGIGFNTLIVAIFSALGPTVAAGILAVASWQWLFAINLPLGVIALAVALPTLPHTRRSGHRFDAVSAVLNAGAFGLLIIAIGEAAHEASPLEVGLELAAALVFGGLLLRRQAAHPAPMLPLDLFRRPIFALSAVTAACSFATQGLAFVALPFYFQTVLGRTEVETGLLMTPWPLVVAVMAPIAGRLSDRYAAGILGGIGLAILCAGMVLMALMPAQPSVFDICWRMALCGWGFGFFQAPNQKALLAAAPPHRAGGASGIVAQARLLGQTVGAALVALCFSLAGTQGGPALGLAVGAGFAGLASIASFLRLMHDDPSRRPQPVDSLDLH</sequence>
<feature type="transmembrane region" description="Helical" evidence="7">
    <location>
        <begin position="23"/>
        <end position="43"/>
    </location>
</feature>
<dbReference type="Gene3D" id="1.20.1720.10">
    <property type="entry name" value="Multidrug resistance protein D"/>
    <property type="match status" value="1"/>
</dbReference>
<keyword evidence="3" id="KW-1003">Cell membrane</keyword>
<dbReference type="InterPro" id="IPR011701">
    <property type="entry name" value="MFS"/>
</dbReference>
<dbReference type="PRINTS" id="PR01036">
    <property type="entry name" value="TCRTETB"/>
</dbReference>
<dbReference type="FunFam" id="1.20.1720.10:FF:000011">
    <property type="entry name" value="Transporter, major facilitator family"/>
    <property type="match status" value="1"/>
</dbReference>
<dbReference type="RefSeq" id="WP_088155075.1">
    <property type="nucleotide sequence ID" value="NZ_NHON01000076.1"/>
</dbReference>
<dbReference type="PANTHER" id="PTHR42718">
    <property type="entry name" value="MAJOR FACILITATOR SUPERFAMILY MULTIDRUG TRANSPORTER MFSC"/>
    <property type="match status" value="1"/>
</dbReference>
<feature type="transmembrane region" description="Helical" evidence="7">
    <location>
        <begin position="436"/>
        <end position="455"/>
    </location>
</feature>
<proteinExistence type="predicted"/>
<dbReference type="GO" id="GO:0022857">
    <property type="term" value="F:transmembrane transporter activity"/>
    <property type="evidence" value="ECO:0007669"/>
    <property type="project" value="InterPro"/>
</dbReference>
<evidence type="ECO:0000313" key="9">
    <source>
        <dbReference type="EMBL" id="OWJ63887.1"/>
    </source>
</evidence>
<keyword evidence="6 7" id="KW-0472">Membrane</keyword>
<evidence type="ECO:0000313" key="10">
    <source>
        <dbReference type="Proteomes" id="UP000196655"/>
    </source>
</evidence>
<dbReference type="CDD" id="cd17321">
    <property type="entry name" value="MFS_MMR_MDR_like"/>
    <property type="match status" value="1"/>
</dbReference>
<dbReference type="EMBL" id="NHON01000076">
    <property type="protein sequence ID" value="OWJ63887.1"/>
    <property type="molecule type" value="Genomic_DNA"/>
</dbReference>
<protein>
    <submittedName>
        <fullName evidence="9">MFS transporter</fullName>
    </submittedName>
</protein>
<evidence type="ECO:0000256" key="5">
    <source>
        <dbReference type="ARBA" id="ARBA00022989"/>
    </source>
</evidence>
<dbReference type="InterPro" id="IPR020846">
    <property type="entry name" value="MFS_dom"/>
</dbReference>
<name>A0A211ZFJ5_9PROT</name>
<gene>
    <name evidence="9" type="ORF">BWR60_27600</name>
</gene>
<comment type="caution">
    <text evidence="9">The sequence shown here is derived from an EMBL/GenBank/DDBJ whole genome shotgun (WGS) entry which is preliminary data.</text>
</comment>
<evidence type="ECO:0000256" key="6">
    <source>
        <dbReference type="ARBA" id="ARBA00023136"/>
    </source>
</evidence>
<dbReference type="Proteomes" id="UP000196655">
    <property type="component" value="Unassembled WGS sequence"/>
</dbReference>
<keyword evidence="10" id="KW-1185">Reference proteome</keyword>
<evidence type="ECO:0000259" key="8">
    <source>
        <dbReference type="PROSITE" id="PS50850"/>
    </source>
</evidence>
<feature type="transmembrane region" description="Helical" evidence="7">
    <location>
        <begin position="275"/>
        <end position="301"/>
    </location>
</feature>
<keyword evidence="4 7" id="KW-0812">Transmembrane</keyword>
<evidence type="ECO:0000256" key="7">
    <source>
        <dbReference type="SAM" id="Phobius"/>
    </source>
</evidence>
<organism evidence="9 10">
    <name type="scientific">Inquilinus limosus</name>
    <dbReference type="NCBI Taxonomy" id="171674"/>
    <lineage>
        <taxon>Bacteria</taxon>
        <taxon>Pseudomonadati</taxon>
        <taxon>Pseudomonadota</taxon>
        <taxon>Alphaproteobacteria</taxon>
        <taxon>Rhodospirillales</taxon>
        <taxon>Rhodospirillaceae</taxon>
        <taxon>Inquilinus</taxon>
    </lineage>
</organism>
<feature type="transmembrane region" description="Helical" evidence="7">
    <location>
        <begin position="153"/>
        <end position="173"/>
    </location>
</feature>
<dbReference type="PROSITE" id="PS50850">
    <property type="entry name" value="MFS"/>
    <property type="match status" value="1"/>
</dbReference>
<feature type="transmembrane region" description="Helical" evidence="7">
    <location>
        <begin position="235"/>
        <end position="255"/>
    </location>
</feature>
<keyword evidence="2" id="KW-0813">Transport</keyword>